<dbReference type="Proteomes" id="UP000005408">
    <property type="component" value="Unassembled WGS sequence"/>
</dbReference>
<sequence length="193" mass="22017">MFGAALQDATESPSDSDFIRVVIHSDSLITNIVVPLRKTEYMTPQVILDHVNHVLTSHEDMPLDESFFLDIGGRGNQVQSVTGDDSSIKSKRSIITIVNQDYTCMARAVTMAFAKVNSVTTAKWRELTDDDGNTEQLIWRYKKVPDWYYYKLRDHRDPCDRQTKLTTELCKLVDAPTHHPLAVSDLHAFEQFL</sequence>
<protein>
    <submittedName>
        <fullName evidence="1">Uncharacterized protein</fullName>
    </submittedName>
</protein>
<dbReference type="EnsemblMetazoa" id="G29468.1">
    <property type="protein sequence ID" value="G29468.1:cds"/>
    <property type="gene ID" value="G29468"/>
</dbReference>
<evidence type="ECO:0000313" key="2">
    <source>
        <dbReference type="Proteomes" id="UP000005408"/>
    </source>
</evidence>
<accession>A0A8W8LQ98</accession>
<dbReference type="AlphaFoldDB" id="A0A8W8LQ98"/>
<organism evidence="1 2">
    <name type="scientific">Magallana gigas</name>
    <name type="common">Pacific oyster</name>
    <name type="synonym">Crassostrea gigas</name>
    <dbReference type="NCBI Taxonomy" id="29159"/>
    <lineage>
        <taxon>Eukaryota</taxon>
        <taxon>Metazoa</taxon>
        <taxon>Spiralia</taxon>
        <taxon>Lophotrochozoa</taxon>
        <taxon>Mollusca</taxon>
        <taxon>Bivalvia</taxon>
        <taxon>Autobranchia</taxon>
        <taxon>Pteriomorphia</taxon>
        <taxon>Ostreida</taxon>
        <taxon>Ostreoidea</taxon>
        <taxon>Ostreidae</taxon>
        <taxon>Magallana</taxon>
    </lineage>
</organism>
<evidence type="ECO:0000313" key="1">
    <source>
        <dbReference type="EnsemblMetazoa" id="G29468.1:cds"/>
    </source>
</evidence>
<name>A0A8W8LQ98_MAGGI</name>
<reference evidence="1" key="1">
    <citation type="submission" date="2022-08" db="UniProtKB">
        <authorList>
            <consortium name="EnsemblMetazoa"/>
        </authorList>
    </citation>
    <scope>IDENTIFICATION</scope>
    <source>
        <strain evidence="1">05x7-T-G4-1.051#20</strain>
    </source>
</reference>
<keyword evidence="2" id="KW-1185">Reference proteome</keyword>
<proteinExistence type="predicted"/>